<feature type="non-terminal residue" evidence="1">
    <location>
        <position position="703"/>
    </location>
</feature>
<name>A0ABN9VNK9_9DINO</name>
<evidence type="ECO:0000313" key="2">
    <source>
        <dbReference type="Proteomes" id="UP001189429"/>
    </source>
</evidence>
<sequence>MGRDGSDAEGPPARHRVTVDLPAAVLGMIGFLSEVDECPSLYLNQDVLAEAVRRYERLWLPLVAGLEPALQRALVPPLDVEWAWHCHMLAPLAYRRDVSQVLARAGGQAAAAGVDHAVLTGSARTDGLSRARALWEEAHPGEAFDVREALARAPLRAERGGQPRGLPSSISYDIAGAAGRQMAFHYQVAVLPHYRDAQFLREAADRYAGRYLELQRRRPEGFWVPSYDIDACWHAHMLHPARYAADTISLCGKVVPHDDSVNDRAEGSKLRRAWQETQQAWKEEFGDGPFAAGGMFRGSPSEEELQAGLGWQPPRVSGAELRAAAVQDEPGEACLVGAKSLHSAEFVDAACGVGASSLSSTVERLRWLTPTGDTALHARTVHWAAGQRRGRPPSRGSFCELRAPSAGAAAGGPPVATAHQVWECQLPSPGQLADPTASATLDCGSGEAAFLLRAAGRDLAVVSGRWRGGSRKGCRGELQAFLTMLQGPEYGKRLELASASPMGVSTFDLPALGGARACCAAAGCQVTAGGGGALLPAALVAHALAMLRAQVQPHSGADARFLWAHSPACTGRGKFLSAAGGPALSAACLAVALGLLAVGAAAGAAAGLLAPPRLAGGRPAGGGDAEAVLAAPRMLQEAEVDVGLIIGGSFVVGVLGLKCYCCLRKKWCAGGGGGGGGRGGGGSGGSGGGGGVWGFGGGCGGGA</sequence>
<reference evidence="1" key="1">
    <citation type="submission" date="2023-10" db="EMBL/GenBank/DDBJ databases">
        <authorList>
            <person name="Chen Y."/>
            <person name="Shah S."/>
            <person name="Dougan E. K."/>
            <person name="Thang M."/>
            <person name="Chan C."/>
        </authorList>
    </citation>
    <scope>NUCLEOTIDE SEQUENCE [LARGE SCALE GENOMIC DNA]</scope>
</reference>
<dbReference type="PANTHER" id="PTHR34365:SF7">
    <property type="entry name" value="GLYCINE-RICH DOMAIN-CONTAINING PROTEIN 1"/>
    <property type="match status" value="1"/>
</dbReference>
<accession>A0ABN9VNK9</accession>
<dbReference type="PANTHER" id="PTHR34365">
    <property type="entry name" value="ENOLASE (DUF1399)"/>
    <property type="match status" value="1"/>
</dbReference>
<organism evidence="1 2">
    <name type="scientific">Prorocentrum cordatum</name>
    <dbReference type="NCBI Taxonomy" id="2364126"/>
    <lineage>
        <taxon>Eukaryota</taxon>
        <taxon>Sar</taxon>
        <taxon>Alveolata</taxon>
        <taxon>Dinophyceae</taxon>
        <taxon>Prorocentrales</taxon>
        <taxon>Prorocentraceae</taxon>
        <taxon>Prorocentrum</taxon>
    </lineage>
</organism>
<dbReference type="Pfam" id="PF07173">
    <property type="entry name" value="GRDP-like"/>
    <property type="match status" value="2"/>
</dbReference>
<comment type="caution">
    <text evidence="1">The sequence shown here is derived from an EMBL/GenBank/DDBJ whole genome shotgun (WGS) entry which is preliminary data.</text>
</comment>
<dbReference type="InterPro" id="IPR009836">
    <property type="entry name" value="GRDP-like"/>
</dbReference>
<evidence type="ECO:0000313" key="1">
    <source>
        <dbReference type="EMBL" id="CAK0874890.1"/>
    </source>
</evidence>
<dbReference type="EMBL" id="CAUYUJ010017448">
    <property type="protein sequence ID" value="CAK0874890.1"/>
    <property type="molecule type" value="Genomic_DNA"/>
</dbReference>
<evidence type="ECO:0008006" key="3">
    <source>
        <dbReference type="Google" id="ProtNLM"/>
    </source>
</evidence>
<proteinExistence type="predicted"/>
<gene>
    <name evidence="1" type="ORF">PCOR1329_LOCUS59673</name>
</gene>
<protein>
    <recommendedName>
        <fullName evidence="3">Protein xylosyltransferase</fullName>
    </recommendedName>
</protein>
<dbReference type="Proteomes" id="UP001189429">
    <property type="component" value="Unassembled WGS sequence"/>
</dbReference>
<keyword evidence="2" id="KW-1185">Reference proteome</keyword>